<proteinExistence type="predicted"/>
<evidence type="ECO:0000313" key="2">
    <source>
        <dbReference type="Proteomes" id="UP000184280"/>
    </source>
</evidence>
<accession>A0A1M7D314</accession>
<sequence length="184" mass="20874">MASRNSFETAFKNVQKKCMNAAQRKLTEQLAGVMSALHDYVRDEQQKGNFGDMTGNWINSFGVAAYRDGRCFAVANMSGEEDAPVRTTLIDGDWFKKGEHRFDGSTQQYTFEIDGEHYKGAADQVFYDEEVLAWLSRSHTRTKGFSLRVVTVTEYHKREAKSALLRLGDEIESKGGNIWHFNLG</sequence>
<name>A0A1M7D314_XYLRU</name>
<organism evidence="1 2">
    <name type="scientific">Xylanibacter ruminicola</name>
    <name type="common">Prevotella ruminicola</name>
    <dbReference type="NCBI Taxonomy" id="839"/>
    <lineage>
        <taxon>Bacteria</taxon>
        <taxon>Pseudomonadati</taxon>
        <taxon>Bacteroidota</taxon>
        <taxon>Bacteroidia</taxon>
        <taxon>Bacteroidales</taxon>
        <taxon>Prevotellaceae</taxon>
        <taxon>Xylanibacter</taxon>
    </lineage>
</organism>
<dbReference type="RefSeq" id="WP_073042669.1">
    <property type="nucleotide sequence ID" value="NZ_FRCJ01000001.1"/>
</dbReference>
<dbReference type="EMBL" id="FRCJ01000001">
    <property type="protein sequence ID" value="SHL73783.1"/>
    <property type="molecule type" value="Genomic_DNA"/>
</dbReference>
<dbReference type="Proteomes" id="UP000184280">
    <property type="component" value="Unassembled WGS sequence"/>
</dbReference>
<reference evidence="1 2" key="1">
    <citation type="submission" date="2016-11" db="EMBL/GenBank/DDBJ databases">
        <authorList>
            <person name="Jaros S."/>
            <person name="Januszkiewicz K."/>
            <person name="Wedrychowicz H."/>
        </authorList>
    </citation>
    <scope>NUCLEOTIDE SEQUENCE [LARGE SCALE GENOMIC DNA]</scope>
    <source>
        <strain evidence="1 2">BPI-34</strain>
    </source>
</reference>
<evidence type="ECO:0000313" key="1">
    <source>
        <dbReference type="EMBL" id="SHL73783.1"/>
    </source>
</evidence>
<gene>
    <name evidence="1" type="ORF">SAMN04488494_0609</name>
</gene>
<protein>
    <submittedName>
        <fullName evidence="1">Uncharacterized protein</fullName>
    </submittedName>
</protein>
<dbReference type="AlphaFoldDB" id="A0A1M7D314"/>